<keyword evidence="3" id="KW-1185">Reference proteome</keyword>
<organism evidence="2 3">
    <name type="scientific">Solanum commersonii</name>
    <name type="common">Commerson's wild potato</name>
    <name type="synonym">Commerson's nightshade</name>
    <dbReference type="NCBI Taxonomy" id="4109"/>
    <lineage>
        <taxon>Eukaryota</taxon>
        <taxon>Viridiplantae</taxon>
        <taxon>Streptophyta</taxon>
        <taxon>Embryophyta</taxon>
        <taxon>Tracheophyta</taxon>
        <taxon>Spermatophyta</taxon>
        <taxon>Magnoliopsida</taxon>
        <taxon>eudicotyledons</taxon>
        <taxon>Gunneridae</taxon>
        <taxon>Pentapetalae</taxon>
        <taxon>asterids</taxon>
        <taxon>lamiids</taxon>
        <taxon>Solanales</taxon>
        <taxon>Solanaceae</taxon>
        <taxon>Solanoideae</taxon>
        <taxon>Solaneae</taxon>
        <taxon>Solanum</taxon>
    </lineage>
</organism>
<dbReference type="PANTHER" id="PTHR35499:SF4">
    <property type="entry name" value="ALC-INTERACTING PROTEIN 1"/>
    <property type="match status" value="1"/>
</dbReference>
<dbReference type="PANTHER" id="PTHR35499">
    <property type="entry name" value="OS05G0128300 PROTEIN"/>
    <property type="match status" value="1"/>
</dbReference>
<proteinExistence type="predicted"/>
<dbReference type="OrthoDB" id="1670627at2759"/>
<dbReference type="EMBL" id="JACXVP010000009">
    <property type="protein sequence ID" value="KAG5584596.1"/>
    <property type="molecule type" value="Genomic_DNA"/>
</dbReference>
<dbReference type="Proteomes" id="UP000824120">
    <property type="component" value="Chromosome 9"/>
</dbReference>
<evidence type="ECO:0000313" key="3">
    <source>
        <dbReference type="Proteomes" id="UP000824120"/>
    </source>
</evidence>
<reference evidence="2 3" key="1">
    <citation type="submission" date="2020-09" db="EMBL/GenBank/DDBJ databases">
        <title>De no assembly of potato wild relative species, Solanum commersonii.</title>
        <authorList>
            <person name="Cho K."/>
        </authorList>
    </citation>
    <scope>NUCLEOTIDE SEQUENCE [LARGE SCALE GENOMIC DNA]</scope>
    <source>
        <strain evidence="2">LZ3.2</strain>
        <tissue evidence="2">Leaf</tissue>
    </source>
</reference>
<comment type="caution">
    <text evidence="2">The sequence shown here is derived from an EMBL/GenBank/DDBJ whole genome shotgun (WGS) entry which is preliminary data.</text>
</comment>
<evidence type="ECO:0000313" key="2">
    <source>
        <dbReference type="EMBL" id="KAG5584596.1"/>
    </source>
</evidence>
<evidence type="ECO:0000259" key="1">
    <source>
        <dbReference type="Pfam" id="PF14383"/>
    </source>
</evidence>
<dbReference type="Pfam" id="PF14383">
    <property type="entry name" value="VARLMGL"/>
    <property type="match status" value="1"/>
</dbReference>
<accession>A0A9J5XBL6</accession>
<feature type="domain" description="DUF3741" evidence="1">
    <location>
        <begin position="59"/>
        <end position="75"/>
    </location>
</feature>
<dbReference type="AlphaFoldDB" id="A0A9J5XBL6"/>
<dbReference type="InterPro" id="IPR032795">
    <property type="entry name" value="DUF3741-assoc"/>
</dbReference>
<sequence>MAKNPKDTTSTKCFSSIFQRLICGGSLPTHPCDQFKEPKRTTSYEAANSNKLVGAASNSPGIVARLMGLESLPKEEVEKSNFGSFSRSKSVNSLDYLMQFDLTQQFHHRRVRTSVSFRDIPNLDHQEFKSEYLVFCFNENQEMMKPKKKRQNVEKKEVSGKQNRIIGNKVKKQVKFEDYPTKMCVESKKKRKSKCVVSTKIQPLFNNSADLSPIHLQQATATATIPAEGKMQLNSRKSALEHAIKSKVEKQKEISKETDHYIKVVGEICRLTEEELNESHWITTIRTGENISFGDLCQQFGQEVLQLLIDQLVDELLNELAGVNLSHWFETCLWNPTINELRRLPSSPLDLSEDRSEWEPFYGFGYDSTNDDYVVVRLITRELTTGQLHKRDRWKGLYIYIPWWPGFEFTYF</sequence>
<name>A0A9J5XBL6_SOLCO</name>
<protein>
    <recommendedName>
        <fullName evidence="1">DUF3741 domain-containing protein</fullName>
    </recommendedName>
</protein>
<gene>
    <name evidence="2" type="ORF">H5410_045030</name>
</gene>